<keyword evidence="2" id="KW-1185">Reference proteome</keyword>
<evidence type="ECO:0000313" key="2">
    <source>
        <dbReference type="Proteomes" id="UP000299102"/>
    </source>
</evidence>
<dbReference type="AlphaFoldDB" id="A0A4C1YV01"/>
<organism evidence="1 2">
    <name type="scientific">Eumeta variegata</name>
    <name type="common">Bagworm moth</name>
    <name type="synonym">Eumeta japonica</name>
    <dbReference type="NCBI Taxonomy" id="151549"/>
    <lineage>
        <taxon>Eukaryota</taxon>
        <taxon>Metazoa</taxon>
        <taxon>Ecdysozoa</taxon>
        <taxon>Arthropoda</taxon>
        <taxon>Hexapoda</taxon>
        <taxon>Insecta</taxon>
        <taxon>Pterygota</taxon>
        <taxon>Neoptera</taxon>
        <taxon>Endopterygota</taxon>
        <taxon>Lepidoptera</taxon>
        <taxon>Glossata</taxon>
        <taxon>Ditrysia</taxon>
        <taxon>Tineoidea</taxon>
        <taxon>Psychidae</taxon>
        <taxon>Oiketicinae</taxon>
        <taxon>Eumeta</taxon>
    </lineage>
</organism>
<dbReference type="Proteomes" id="UP000299102">
    <property type="component" value="Unassembled WGS sequence"/>
</dbReference>
<comment type="caution">
    <text evidence="1">The sequence shown here is derived from an EMBL/GenBank/DDBJ whole genome shotgun (WGS) entry which is preliminary data.</text>
</comment>
<proteinExistence type="predicted"/>
<accession>A0A4C1YV01</accession>
<evidence type="ECO:0000313" key="1">
    <source>
        <dbReference type="EMBL" id="GBP80311.1"/>
    </source>
</evidence>
<reference evidence="1 2" key="1">
    <citation type="journal article" date="2019" name="Commun. Biol.">
        <title>The bagworm genome reveals a unique fibroin gene that provides high tensile strength.</title>
        <authorList>
            <person name="Kono N."/>
            <person name="Nakamura H."/>
            <person name="Ohtoshi R."/>
            <person name="Tomita M."/>
            <person name="Numata K."/>
            <person name="Arakawa K."/>
        </authorList>
    </citation>
    <scope>NUCLEOTIDE SEQUENCE [LARGE SCALE GENOMIC DNA]</scope>
</reference>
<gene>
    <name evidence="1" type="ORF">EVAR_47811_1</name>
</gene>
<dbReference type="EMBL" id="BGZK01001456">
    <property type="protein sequence ID" value="GBP80311.1"/>
    <property type="molecule type" value="Genomic_DNA"/>
</dbReference>
<name>A0A4C1YV01_EUMVA</name>
<protein>
    <submittedName>
        <fullName evidence="1">Uncharacterized protein</fullName>
    </submittedName>
</protein>
<sequence>MDTRNPKGITSALPVSWEGIRYLMKGDRVDGVERGALDQNSHSLDEKQQRKLLLHAPVLSKGLDVEPFSLARCRLGADDDFRHRSDYHVP</sequence>